<evidence type="ECO:0000256" key="1">
    <source>
        <dbReference type="ARBA" id="ARBA00004141"/>
    </source>
</evidence>
<evidence type="ECO:0000256" key="4">
    <source>
        <dbReference type="ARBA" id="ARBA00022692"/>
    </source>
</evidence>
<comment type="subcellular location">
    <subcellularLocation>
        <location evidence="1">Membrane</location>
        <topology evidence="1">Multi-pass membrane protein</topology>
    </subcellularLocation>
</comment>
<dbReference type="PANTHER" id="PTHR12778:SF10">
    <property type="entry name" value="MAJOR FACILITATOR SUPERFAMILY DOMAIN-CONTAINING PROTEIN 3"/>
    <property type="match status" value="1"/>
</dbReference>
<evidence type="ECO:0000256" key="5">
    <source>
        <dbReference type="ARBA" id="ARBA00022989"/>
    </source>
</evidence>
<dbReference type="PANTHER" id="PTHR12778">
    <property type="entry name" value="SOLUTE CARRIER FAMILY 33 ACETYL-COA TRANSPORTER -RELATED"/>
    <property type="match status" value="1"/>
</dbReference>
<dbReference type="OrthoDB" id="9787815at2"/>
<keyword evidence="3" id="KW-0813">Transport</keyword>
<feature type="transmembrane region" description="Helical" evidence="7">
    <location>
        <begin position="15"/>
        <end position="33"/>
    </location>
</feature>
<dbReference type="Pfam" id="PF07690">
    <property type="entry name" value="MFS_1"/>
    <property type="match status" value="1"/>
</dbReference>
<dbReference type="GO" id="GO:0022857">
    <property type="term" value="F:transmembrane transporter activity"/>
    <property type="evidence" value="ECO:0007669"/>
    <property type="project" value="InterPro"/>
</dbReference>
<name>A0A317E7D7_9PROT</name>
<comment type="caution">
    <text evidence="8">The sequence shown here is derived from an EMBL/GenBank/DDBJ whole genome shotgun (WGS) entry which is preliminary data.</text>
</comment>
<feature type="transmembrane region" description="Helical" evidence="7">
    <location>
        <begin position="402"/>
        <end position="423"/>
    </location>
</feature>
<dbReference type="InterPro" id="IPR004752">
    <property type="entry name" value="AmpG_permease/AT-1"/>
</dbReference>
<organism evidence="8 9">
    <name type="scientific">Zavarzinia aquatilis</name>
    <dbReference type="NCBI Taxonomy" id="2211142"/>
    <lineage>
        <taxon>Bacteria</taxon>
        <taxon>Pseudomonadati</taxon>
        <taxon>Pseudomonadota</taxon>
        <taxon>Alphaproteobacteria</taxon>
        <taxon>Rhodospirillales</taxon>
        <taxon>Zavarziniaceae</taxon>
        <taxon>Zavarzinia</taxon>
    </lineage>
</organism>
<dbReference type="AlphaFoldDB" id="A0A317E7D7"/>
<keyword evidence="4 7" id="KW-0812">Transmembrane</keyword>
<evidence type="ECO:0000256" key="2">
    <source>
        <dbReference type="ARBA" id="ARBA00008335"/>
    </source>
</evidence>
<dbReference type="Gene3D" id="1.20.1250.20">
    <property type="entry name" value="MFS general substrate transporter like domains"/>
    <property type="match status" value="1"/>
</dbReference>
<feature type="transmembrane region" description="Helical" evidence="7">
    <location>
        <begin position="323"/>
        <end position="343"/>
    </location>
</feature>
<feature type="transmembrane region" description="Helical" evidence="7">
    <location>
        <begin position="435"/>
        <end position="455"/>
    </location>
</feature>
<evidence type="ECO:0000313" key="8">
    <source>
        <dbReference type="EMBL" id="PWR22541.1"/>
    </source>
</evidence>
<dbReference type="SUPFAM" id="SSF103473">
    <property type="entry name" value="MFS general substrate transporter"/>
    <property type="match status" value="2"/>
</dbReference>
<dbReference type="InterPro" id="IPR011701">
    <property type="entry name" value="MFS"/>
</dbReference>
<protein>
    <submittedName>
        <fullName evidence="8">Permease</fullName>
    </submittedName>
</protein>
<feature type="transmembrane region" description="Helical" evidence="7">
    <location>
        <begin position="179"/>
        <end position="200"/>
    </location>
</feature>
<accession>A0A317E7D7</accession>
<dbReference type="InterPro" id="IPR036259">
    <property type="entry name" value="MFS_trans_sf"/>
</dbReference>
<keyword evidence="5 7" id="KW-1133">Transmembrane helix</keyword>
<feature type="transmembrane region" description="Helical" evidence="7">
    <location>
        <begin position="152"/>
        <end position="172"/>
    </location>
</feature>
<keyword evidence="6 7" id="KW-0472">Membrane</keyword>
<feature type="transmembrane region" description="Helical" evidence="7">
    <location>
        <begin position="230"/>
        <end position="253"/>
    </location>
</feature>
<evidence type="ECO:0000256" key="3">
    <source>
        <dbReference type="ARBA" id="ARBA00022448"/>
    </source>
</evidence>
<dbReference type="NCBIfam" id="TIGR00901">
    <property type="entry name" value="2A0125"/>
    <property type="match status" value="1"/>
</dbReference>
<sequence>MARAGGLAVYGERRVFVMLLLGFSAGLPNLLVFDTLSAWLRDEGVSLSVIGFFSLATLAYSAKFLWAPLVDRVNLPLLGARLGHRRSWMLAAQLAIVVGLGLIAGRQAGGDLALTAAFAVFVGFAGATQDIVIDAWRIEAAPDSKQGAMAAAYQWGYRIAGLVAGGASLALAETVNWNFSYAAMGSLMLLGMAGVLLAPAEASRPAPSPAGRGGEHLAPAALGEWALRGLLLLAAALIVGAGLSGNAFTLTLLTFSPDAFGLAPLWSGGAAAVWLQFGAVVLGLGLIVLACRPLPGLDSAPGRALASAFGEPLRVFFREFGGLAGPILALICVYRLSDFVLNIMNPFYLDLGFSKIEVAEVRKVFGMVMTMAGVFLGGWAVARLGVLRALVIGAFAGPLSNLVYAVLALSGPQIEVLFAAIGLDNLASGYAGTCLIAYMSGLTSAGFTATQYALFSSLYALPGKLIASQSGRIVEGAAHSADAGGFAAALLPLMDGLPPGAFVDGAAKLGASPTGLGAGYVTFFLYSVVIGLFAVVLCLAVTARQGRRTEAPVTGDGKPV</sequence>
<feature type="transmembrane region" description="Helical" evidence="7">
    <location>
        <begin position="265"/>
        <end position="290"/>
    </location>
</feature>
<keyword evidence="9" id="KW-1185">Reference proteome</keyword>
<gene>
    <name evidence="8" type="ORF">DKG74_11750</name>
</gene>
<dbReference type="EMBL" id="QGLE01000006">
    <property type="protein sequence ID" value="PWR22541.1"/>
    <property type="molecule type" value="Genomic_DNA"/>
</dbReference>
<reference evidence="8 9" key="1">
    <citation type="submission" date="2018-05" db="EMBL/GenBank/DDBJ databases">
        <title>Zavarzinia sp. HR-AS.</title>
        <authorList>
            <person name="Lee Y."/>
            <person name="Jeon C.O."/>
        </authorList>
    </citation>
    <scope>NUCLEOTIDE SEQUENCE [LARGE SCALE GENOMIC DNA]</scope>
    <source>
        <strain evidence="8 9">HR-AS</strain>
    </source>
</reference>
<dbReference type="GO" id="GO:0016020">
    <property type="term" value="C:membrane"/>
    <property type="evidence" value="ECO:0007669"/>
    <property type="project" value="UniProtKB-SubCell"/>
</dbReference>
<proteinExistence type="inferred from homology"/>
<dbReference type="RefSeq" id="WP_109905958.1">
    <property type="nucleotide sequence ID" value="NZ_QGLE01000006.1"/>
</dbReference>
<dbReference type="Proteomes" id="UP000245461">
    <property type="component" value="Unassembled WGS sequence"/>
</dbReference>
<evidence type="ECO:0000313" key="9">
    <source>
        <dbReference type="Proteomes" id="UP000245461"/>
    </source>
</evidence>
<evidence type="ECO:0000256" key="7">
    <source>
        <dbReference type="SAM" id="Phobius"/>
    </source>
</evidence>
<evidence type="ECO:0000256" key="6">
    <source>
        <dbReference type="ARBA" id="ARBA00023136"/>
    </source>
</evidence>
<feature type="transmembrane region" description="Helical" evidence="7">
    <location>
        <begin position="112"/>
        <end position="132"/>
    </location>
</feature>
<feature type="transmembrane region" description="Helical" evidence="7">
    <location>
        <begin position="87"/>
        <end position="105"/>
    </location>
</feature>
<feature type="transmembrane region" description="Helical" evidence="7">
    <location>
        <begin position="45"/>
        <end position="67"/>
    </location>
</feature>
<feature type="transmembrane region" description="Helical" evidence="7">
    <location>
        <begin position="523"/>
        <end position="543"/>
    </location>
</feature>
<comment type="similarity">
    <text evidence="2">Belongs to the major facilitator superfamily.</text>
</comment>
<feature type="transmembrane region" description="Helical" evidence="7">
    <location>
        <begin position="364"/>
        <end position="382"/>
    </location>
</feature>